<organism evidence="1 2">
    <name type="scientific">Candidatus Scalindua arabica</name>
    <dbReference type="NCBI Taxonomy" id="1127984"/>
    <lineage>
        <taxon>Bacteria</taxon>
        <taxon>Pseudomonadati</taxon>
        <taxon>Planctomycetota</taxon>
        <taxon>Candidatus Brocadiia</taxon>
        <taxon>Candidatus Brocadiales</taxon>
        <taxon>Candidatus Scalinduaceae</taxon>
        <taxon>Candidatus Scalindua</taxon>
    </lineage>
</organism>
<reference evidence="1" key="1">
    <citation type="journal article" date="2021" name="ISME J.">
        <title>Fine-scale metabolic discontinuity in a stratified prokaryote microbiome of a Red Sea deep halocline.</title>
        <authorList>
            <person name="Michoud G."/>
            <person name="Ngugi D.K."/>
            <person name="Barozzi A."/>
            <person name="Merlino G."/>
            <person name="Calleja M.L."/>
            <person name="Delgado-Huertas A."/>
            <person name="Moran X.A.G."/>
            <person name="Daffonchio D."/>
        </authorList>
    </citation>
    <scope>NUCLEOTIDE SEQUENCE</scope>
    <source>
        <strain evidence="1">SuakinDeep_MAG55_1</strain>
    </source>
</reference>
<gene>
    <name evidence="1" type="ORF">MAG551_00333</name>
</gene>
<dbReference type="EMBL" id="JAANXD010000018">
    <property type="protein sequence ID" value="MBS1257291.1"/>
    <property type="molecule type" value="Genomic_DNA"/>
</dbReference>
<evidence type="ECO:0000313" key="1">
    <source>
        <dbReference type="EMBL" id="MBS1257291.1"/>
    </source>
</evidence>
<dbReference type="AlphaFoldDB" id="A0A941W2C4"/>
<comment type="caution">
    <text evidence="1">The sequence shown here is derived from an EMBL/GenBank/DDBJ whole genome shotgun (WGS) entry which is preliminary data.</text>
</comment>
<sequence>MVCSYFEALRRLCYRVESHANDSHKKQDAALCVILSVTGVEVFLNVYFRILISEEPYKHAKQRILKDLDNQALLGRKLEDWPHIVFGEKIKFGSGIGQKFSKLKNLRNKLVHFSSTHESIEVPGITINGMADTTAFNSLNEHASNEALETAEKFICEIFRLRGIEEKDICHALHLWTGKVPDIK</sequence>
<name>A0A941W2C4_9BACT</name>
<evidence type="ECO:0000313" key="2">
    <source>
        <dbReference type="Proteomes" id="UP000722750"/>
    </source>
</evidence>
<protein>
    <submittedName>
        <fullName evidence="1">Uncharacterized protein</fullName>
    </submittedName>
</protein>
<proteinExistence type="predicted"/>
<dbReference type="Proteomes" id="UP000722750">
    <property type="component" value="Unassembled WGS sequence"/>
</dbReference>
<accession>A0A941W2C4</accession>